<keyword evidence="9" id="KW-0732">Signal</keyword>
<evidence type="ECO:0000256" key="6">
    <source>
        <dbReference type="ARBA" id="ARBA00023136"/>
    </source>
</evidence>
<dbReference type="GO" id="GO:0009279">
    <property type="term" value="C:cell outer membrane"/>
    <property type="evidence" value="ECO:0007669"/>
    <property type="project" value="UniProtKB-SubCell"/>
</dbReference>
<feature type="chain" id="PRO_5013279657" description="Transporter" evidence="9">
    <location>
        <begin position="29"/>
        <end position="551"/>
    </location>
</feature>
<evidence type="ECO:0000313" key="11">
    <source>
        <dbReference type="Proteomes" id="UP000214747"/>
    </source>
</evidence>
<proteinExistence type="inferred from homology"/>
<dbReference type="GO" id="GO:0015288">
    <property type="term" value="F:porin activity"/>
    <property type="evidence" value="ECO:0007669"/>
    <property type="project" value="TreeGrafter"/>
</dbReference>
<feature type="signal peptide" evidence="9">
    <location>
        <begin position="1"/>
        <end position="28"/>
    </location>
</feature>
<feature type="region of interest" description="Disordered" evidence="8">
    <location>
        <begin position="27"/>
        <end position="73"/>
    </location>
</feature>
<keyword evidence="5" id="KW-0812">Transmembrane</keyword>
<dbReference type="PANTHER" id="PTHR30026">
    <property type="entry name" value="OUTER MEMBRANE PROTEIN TOLC"/>
    <property type="match status" value="1"/>
</dbReference>
<evidence type="ECO:0008006" key="12">
    <source>
        <dbReference type="Google" id="ProtNLM"/>
    </source>
</evidence>
<comment type="similarity">
    <text evidence="2">Belongs to the outer membrane factor (OMF) (TC 1.B.17) family.</text>
</comment>
<keyword evidence="4" id="KW-1134">Transmembrane beta strand</keyword>
<evidence type="ECO:0000256" key="1">
    <source>
        <dbReference type="ARBA" id="ARBA00004442"/>
    </source>
</evidence>
<keyword evidence="7" id="KW-0998">Cell outer membrane</keyword>
<feature type="compositionally biased region" description="Low complexity" evidence="8">
    <location>
        <begin position="27"/>
        <end position="48"/>
    </location>
</feature>
<evidence type="ECO:0000256" key="5">
    <source>
        <dbReference type="ARBA" id="ARBA00022692"/>
    </source>
</evidence>
<protein>
    <recommendedName>
        <fullName evidence="12">Transporter</fullName>
    </recommendedName>
</protein>
<evidence type="ECO:0000313" key="10">
    <source>
        <dbReference type="EMBL" id="OWY36001.1"/>
    </source>
</evidence>
<dbReference type="GO" id="GO:1990281">
    <property type="term" value="C:efflux pump complex"/>
    <property type="evidence" value="ECO:0007669"/>
    <property type="project" value="TreeGrafter"/>
</dbReference>
<evidence type="ECO:0000256" key="9">
    <source>
        <dbReference type="SAM" id="SignalP"/>
    </source>
</evidence>
<sequence>MVLMRVLKSKRFILGVSLGLAAHSAPQAADKPPAAGAAATVQATPATPGSFDNKLDAPPQIRLGADPAGPAATDYRLPGLPADTPPPSTQDEILLLLRQSDPGFSGNQIVLPQISIVTEGEPVPDLSLRSVLDLALNNSYSYAATAAQADQARYASKATAGQLGPTLDVRAQKGNEYSSPSSVIDPNTGLIQRASYHKRWDVTLIGRQPIFAPGSYYDYRKSSALADAADLRRDDARETLYYNAIKAYYDVMRAYATLSFSRSYAQRMGALLNYMNKRLEGGGASRIDFERVRGRSLTAQSAVAEAEGALESAMVSLNQITGRKIEQIEVPDHMMPTVPDTSKLALQDVYETNPGVRAARRDVEAANQELKSARAKFSPTVALEWTQTKTRGAGGAIDTTDNSLQLTTDRRLMMVVSMNLLNGGSDLYYSKQAGAKYVEKSNTALDLERKLREQIEINYRTLGAVRKRMEISRQAYLTNANVADVFLEQLSTGSKQLLDVLDAYQQAYQARMDFANLLFQQADLSYQILRNTGRATALETLPTRASNKTGE</sequence>
<evidence type="ECO:0000256" key="2">
    <source>
        <dbReference type="ARBA" id="ARBA00007613"/>
    </source>
</evidence>
<evidence type="ECO:0000256" key="3">
    <source>
        <dbReference type="ARBA" id="ARBA00022448"/>
    </source>
</evidence>
<dbReference type="SUPFAM" id="SSF56954">
    <property type="entry name" value="Outer membrane efflux proteins (OEP)"/>
    <property type="match status" value="1"/>
</dbReference>
<dbReference type="Proteomes" id="UP000214747">
    <property type="component" value="Unassembled WGS sequence"/>
</dbReference>
<dbReference type="InterPro" id="IPR051906">
    <property type="entry name" value="TolC-like"/>
</dbReference>
<keyword evidence="11" id="KW-1185">Reference proteome</keyword>
<evidence type="ECO:0000256" key="4">
    <source>
        <dbReference type="ARBA" id="ARBA00022452"/>
    </source>
</evidence>
<reference evidence="10 11" key="1">
    <citation type="journal article" date="2010" name="Int. J. Syst. Evol. Microbiol.">
        <title>Reclassification of Herbaspirillum putei as a later heterotypic synonym of Herbaspirillum huttiense, with the description of H. huttiense subsp. huttiense subsp. nov. and H. huttiense subsp. putei subsp. nov., comb. nov., and description of Herbaspirillum aquaticum sp. nov.</title>
        <authorList>
            <person name="Dobritsa A.P."/>
            <person name="Reddy M.C."/>
            <person name="Samadpour M."/>
        </authorList>
    </citation>
    <scope>NUCLEOTIDE SEQUENCE [LARGE SCALE GENOMIC DNA]</scope>
    <source>
        <strain evidence="10 11">IEH 4430</strain>
    </source>
</reference>
<comment type="caution">
    <text evidence="10">The sequence shown here is derived from an EMBL/GenBank/DDBJ whole genome shotgun (WGS) entry which is preliminary data.</text>
</comment>
<dbReference type="GO" id="GO:0015562">
    <property type="term" value="F:efflux transmembrane transporter activity"/>
    <property type="evidence" value="ECO:0007669"/>
    <property type="project" value="InterPro"/>
</dbReference>
<dbReference type="PANTHER" id="PTHR30026:SF20">
    <property type="entry name" value="OUTER MEMBRANE PROTEIN TOLC"/>
    <property type="match status" value="1"/>
</dbReference>
<dbReference type="InterPro" id="IPR003423">
    <property type="entry name" value="OMP_efflux"/>
</dbReference>
<keyword evidence="3" id="KW-0813">Transport</keyword>
<evidence type="ECO:0000256" key="8">
    <source>
        <dbReference type="SAM" id="MobiDB-lite"/>
    </source>
</evidence>
<evidence type="ECO:0000256" key="7">
    <source>
        <dbReference type="ARBA" id="ARBA00023237"/>
    </source>
</evidence>
<comment type="subcellular location">
    <subcellularLocation>
        <location evidence="1">Cell outer membrane</location>
    </subcellularLocation>
</comment>
<dbReference type="EMBL" id="NJGV01000004">
    <property type="protein sequence ID" value="OWY36001.1"/>
    <property type="molecule type" value="Genomic_DNA"/>
</dbReference>
<keyword evidence="6" id="KW-0472">Membrane</keyword>
<dbReference type="AlphaFoldDB" id="A0A225SXQ3"/>
<dbReference type="Gene3D" id="1.20.1600.10">
    <property type="entry name" value="Outer membrane efflux proteins (OEP)"/>
    <property type="match status" value="1"/>
</dbReference>
<dbReference type="Pfam" id="PF02321">
    <property type="entry name" value="OEP"/>
    <property type="match status" value="2"/>
</dbReference>
<organism evidence="10 11">
    <name type="scientific">Herbaspirillum aquaticum</name>
    <dbReference type="NCBI Taxonomy" id="568783"/>
    <lineage>
        <taxon>Bacteria</taxon>
        <taxon>Pseudomonadati</taxon>
        <taxon>Pseudomonadota</taxon>
        <taxon>Betaproteobacteria</taxon>
        <taxon>Burkholderiales</taxon>
        <taxon>Oxalobacteraceae</taxon>
        <taxon>Herbaspirillum</taxon>
    </lineage>
</organism>
<name>A0A225SXQ3_9BURK</name>
<accession>A0A225SXQ3</accession>
<gene>
    <name evidence="10" type="ORF">CEJ45_05670</name>
</gene>